<reference evidence="2 4" key="2">
    <citation type="submission" date="2017-10" db="EMBL/GenBank/DDBJ databases">
        <title>Biodiversity and function of Thalassospira species in the particle-attached aromatic-hydrocarbon-degrading consortia from the surface seawater of the China South Sea.</title>
        <authorList>
            <person name="Dong C."/>
            <person name="Liu R."/>
            <person name="Shao Z."/>
        </authorList>
    </citation>
    <scope>NUCLEOTIDE SEQUENCE [LARGE SCALE GENOMIC DNA]</scope>
    <source>
        <strain evidence="2 4">CSC3H3</strain>
    </source>
</reference>
<dbReference type="Proteomes" id="UP000233458">
    <property type="component" value="Chromosome"/>
</dbReference>
<accession>A0A2N3KZE5</accession>
<dbReference type="CDD" id="cd01839">
    <property type="entry name" value="SGNH_arylesterase_like"/>
    <property type="match status" value="1"/>
</dbReference>
<protein>
    <submittedName>
        <fullName evidence="3">Arylesterase</fullName>
    </submittedName>
</protein>
<sequence>MYTKTVLAYGDSLTWGHHPEHGRRHPFNDLWPSVLGEGLGRQARVIAEGLGGRTTAFDDHTAPAERNGAKVLPTLLGSHDPLDLVIIMLGSNDLKSFICGDVWGAAAGMGRLVDIVRTYPYKAGPAPAVMVVAPPHFCETDKVGGTLPSGRSIAESQKFAGAYQLLARDKNCHFFDASRVAVPSPVDGVHLDAANTRAIGTALVPLVEEILRGGPHD</sequence>
<dbReference type="Proteomes" id="UP000233597">
    <property type="component" value="Unassembled WGS sequence"/>
</dbReference>
<dbReference type="GO" id="GO:0016788">
    <property type="term" value="F:hydrolase activity, acting on ester bonds"/>
    <property type="evidence" value="ECO:0007669"/>
    <property type="project" value="UniProtKB-ARBA"/>
</dbReference>
<feature type="domain" description="SGNH hydrolase-type esterase" evidence="1">
    <location>
        <begin position="8"/>
        <end position="193"/>
    </location>
</feature>
<dbReference type="EMBL" id="NWTK01000001">
    <property type="protein sequence ID" value="PKR55867.1"/>
    <property type="molecule type" value="Genomic_DNA"/>
</dbReference>
<dbReference type="OrthoDB" id="164654at2"/>
<dbReference type="InterPro" id="IPR036514">
    <property type="entry name" value="SGNH_hydro_sf"/>
</dbReference>
<gene>
    <name evidence="3" type="ORF">COO20_01195</name>
    <name evidence="2" type="ORF">CSC3H3_03785</name>
</gene>
<dbReference type="Gene3D" id="3.40.50.1110">
    <property type="entry name" value="SGNH hydrolase"/>
    <property type="match status" value="1"/>
</dbReference>
<evidence type="ECO:0000259" key="1">
    <source>
        <dbReference type="Pfam" id="PF13472"/>
    </source>
</evidence>
<dbReference type="KEGG" id="thac:CSC3H3_03785"/>
<reference evidence="3 5" key="1">
    <citation type="submission" date="2017-09" db="EMBL/GenBank/DDBJ databases">
        <title>Biodiversity and function of Thalassospira species in the particle-attached aromatic-hydrocarbon-degrading consortia from the surface seawater of the South China Sea.</title>
        <authorList>
            <person name="Dong C."/>
            <person name="Liu R."/>
            <person name="Shao Z."/>
        </authorList>
    </citation>
    <scope>NUCLEOTIDE SEQUENCE [LARGE SCALE GENOMIC DNA]</scope>
    <source>
        <strain evidence="3 5">CSC1P2</strain>
    </source>
</reference>
<dbReference type="InterPro" id="IPR013830">
    <property type="entry name" value="SGNH_hydro"/>
</dbReference>
<dbReference type="RefSeq" id="WP_101263860.1">
    <property type="nucleotide sequence ID" value="NZ_CP024199.1"/>
</dbReference>
<keyword evidence="4" id="KW-1185">Reference proteome</keyword>
<evidence type="ECO:0000313" key="5">
    <source>
        <dbReference type="Proteomes" id="UP000233597"/>
    </source>
</evidence>
<dbReference type="EMBL" id="CP024199">
    <property type="protein sequence ID" value="AUG51937.1"/>
    <property type="molecule type" value="Genomic_DNA"/>
</dbReference>
<dbReference type="Pfam" id="PF13472">
    <property type="entry name" value="Lipase_GDSL_2"/>
    <property type="match status" value="1"/>
</dbReference>
<organism evidence="3 5">
    <name type="scientific">Thalassospira marina</name>
    <dbReference type="NCBI Taxonomy" id="2048283"/>
    <lineage>
        <taxon>Bacteria</taxon>
        <taxon>Pseudomonadati</taxon>
        <taxon>Pseudomonadota</taxon>
        <taxon>Alphaproteobacteria</taxon>
        <taxon>Rhodospirillales</taxon>
        <taxon>Thalassospiraceae</taxon>
        <taxon>Thalassospira</taxon>
    </lineage>
</organism>
<dbReference type="AlphaFoldDB" id="A0A2N3KZE5"/>
<evidence type="ECO:0000313" key="4">
    <source>
        <dbReference type="Proteomes" id="UP000233458"/>
    </source>
</evidence>
<name>A0A2N3KZE5_9PROT</name>
<dbReference type="SUPFAM" id="SSF52266">
    <property type="entry name" value="SGNH hydrolase"/>
    <property type="match status" value="1"/>
</dbReference>
<proteinExistence type="predicted"/>
<evidence type="ECO:0000313" key="2">
    <source>
        <dbReference type="EMBL" id="AUG51937.1"/>
    </source>
</evidence>
<evidence type="ECO:0000313" key="3">
    <source>
        <dbReference type="EMBL" id="PKR55867.1"/>
    </source>
</evidence>